<reference evidence="1 2" key="2">
    <citation type="submission" date="2018-11" db="EMBL/GenBank/DDBJ databases">
        <authorList>
            <consortium name="Pathogen Informatics"/>
        </authorList>
    </citation>
    <scope>NUCLEOTIDE SEQUENCE [LARGE SCALE GENOMIC DNA]</scope>
</reference>
<sequence length="78" mass="8959">MIPEIYLRLRIASRSLIDERAKSSIVKPENGYSIDFKVFVEDLDSKDTTHEIHVQAKCADFVPKHLYVNGIKFSYGSK</sequence>
<name>A0A183EWE3_9BILA</name>
<proteinExistence type="predicted"/>
<organism evidence="3">
    <name type="scientific">Gongylonema pulchrum</name>
    <dbReference type="NCBI Taxonomy" id="637853"/>
    <lineage>
        <taxon>Eukaryota</taxon>
        <taxon>Metazoa</taxon>
        <taxon>Ecdysozoa</taxon>
        <taxon>Nematoda</taxon>
        <taxon>Chromadorea</taxon>
        <taxon>Rhabditida</taxon>
        <taxon>Spirurina</taxon>
        <taxon>Spiruromorpha</taxon>
        <taxon>Spiruroidea</taxon>
        <taxon>Gongylonematidae</taxon>
        <taxon>Gongylonema</taxon>
    </lineage>
</organism>
<evidence type="ECO:0000313" key="1">
    <source>
        <dbReference type="EMBL" id="VDN44008.1"/>
    </source>
</evidence>
<evidence type="ECO:0000313" key="3">
    <source>
        <dbReference type="WBParaSite" id="GPUH_0002531401-mRNA-1"/>
    </source>
</evidence>
<dbReference type="OrthoDB" id="5874105at2759"/>
<accession>A0A183EWE3</accession>
<dbReference type="EMBL" id="UYRT01104501">
    <property type="protein sequence ID" value="VDN44008.1"/>
    <property type="molecule type" value="Genomic_DNA"/>
</dbReference>
<dbReference type="AlphaFoldDB" id="A0A183EWE3"/>
<dbReference type="Proteomes" id="UP000271098">
    <property type="component" value="Unassembled WGS sequence"/>
</dbReference>
<keyword evidence="2" id="KW-1185">Reference proteome</keyword>
<protein>
    <submittedName>
        <fullName evidence="3">Wzt_C domain-containing protein</fullName>
    </submittedName>
</protein>
<reference evidence="3" key="1">
    <citation type="submission" date="2016-06" db="UniProtKB">
        <authorList>
            <consortium name="WormBaseParasite"/>
        </authorList>
    </citation>
    <scope>IDENTIFICATION</scope>
</reference>
<dbReference type="WBParaSite" id="GPUH_0002531401-mRNA-1">
    <property type="protein sequence ID" value="GPUH_0002531401-mRNA-1"/>
    <property type="gene ID" value="GPUH_0002531401"/>
</dbReference>
<gene>
    <name evidence="1" type="ORF">GPUH_LOCUS25284</name>
</gene>
<evidence type="ECO:0000313" key="2">
    <source>
        <dbReference type="Proteomes" id="UP000271098"/>
    </source>
</evidence>